<feature type="region of interest" description="Disordered" evidence="1">
    <location>
        <begin position="54"/>
        <end position="78"/>
    </location>
</feature>
<dbReference type="EMBL" id="CNFU01001485">
    <property type="protein sequence ID" value="CKT47117.1"/>
    <property type="molecule type" value="Genomic_DNA"/>
</dbReference>
<dbReference type="AlphaFoldDB" id="A0A655FEI1"/>
<evidence type="ECO:0000313" key="2">
    <source>
        <dbReference type="EMBL" id="CKT47117.1"/>
    </source>
</evidence>
<evidence type="ECO:0000313" key="5">
    <source>
        <dbReference type="Proteomes" id="UP000049023"/>
    </source>
</evidence>
<gene>
    <name evidence="3" type="ORF">ERS007661_03863</name>
    <name evidence="2" type="ORF">ERS027661_04406</name>
</gene>
<accession>A0A655FEI1</accession>
<proteinExistence type="predicted"/>
<evidence type="ECO:0000313" key="3">
    <source>
        <dbReference type="EMBL" id="CNW34675.1"/>
    </source>
</evidence>
<evidence type="ECO:0000256" key="1">
    <source>
        <dbReference type="SAM" id="MobiDB-lite"/>
    </source>
</evidence>
<dbReference type="EMBL" id="CQQC01001918">
    <property type="protein sequence ID" value="CNW34675.1"/>
    <property type="molecule type" value="Genomic_DNA"/>
</dbReference>
<evidence type="ECO:0000313" key="4">
    <source>
        <dbReference type="Proteomes" id="UP000039217"/>
    </source>
</evidence>
<name>A0A655FEI1_MYCTX</name>
<reference evidence="4 5" key="1">
    <citation type="submission" date="2015-03" db="EMBL/GenBank/DDBJ databases">
        <authorList>
            <consortium name="Pathogen Informatics"/>
        </authorList>
    </citation>
    <scope>NUCLEOTIDE SEQUENCE [LARGE SCALE GENOMIC DNA]</scope>
    <source>
        <strain evidence="2 5">Bir 187</strain>
        <strain evidence="3 4">D00501624</strain>
    </source>
</reference>
<dbReference type="Proteomes" id="UP000049023">
    <property type="component" value="Unassembled WGS sequence"/>
</dbReference>
<protein>
    <submittedName>
        <fullName evidence="3">Uncharacterized protein</fullName>
    </submittedName>
</protein>
<organism evidence="3 4">
    <name type="scientific">Mycobacterium tuberculosis</name>
    <dbReference type="NCBI Taxonomy" id="1773"/>
    <lineage>
        <taxon>Bacteria</taxon>
        <taxon>Bacillati</taxon>
        <taxon>Actinomycetota</taxon>
        <taxon>Actinomycetes</taxon>
        <taxon>Mycobacteriales</taxon>
        <taxon>Mycobacteriaceae</taxon>
        <taxon>Mycobacterium</taxon>
        <taxon>Mycobacterium tuberculosis complex</taxon>
    </lineage>
</organism>
<dbReference type="Proteomes" id="UP000039217">
    <property type="component" value="Unassembled WGS sequence"/>
</dbReference>
<sequence length="78" mass="8558">MVPKNMNGNKFTGSIRCVATNKVPVAAMSHRNVAGRVARSIRVFLPASGRCQATRNPMYSSNRRRKLDDAAPKTRITG</sequence>